<dbReference type="Proteomes" id="UP000422572">
    <property type="component" value="Chromosome"/>
</dbReference>
<reference evidence="10 11" key="1">
    <citation type="submission" date="2018-12" db="EMBL/GenBank/DDBJ databases">
        <title>Complete genome sequence of Streptomyces ficellus NRRL8067, the producer of ficellomycin, feldamycin and nojirimycin.</title>
        <authorList>
            <person name="Zhang H."/>
            <person name="Yue R."/>
            <person name="Liu Y."/>
            <person name="Li M."/>
            <person name="Mu H."/>
            <person name="Zhang J."/>
        </authorList>
    </citation>
    <scope>NUCLEOTIDE SEQUENCE [LARGE SCALE GENOMIC DNA]</scope>
    <source>
        <strain evidence="10 11">NRRL 8067</strain>
    </source>
</reference>
<dbReference type="PANTHER" id="PTHR30509:SF9">
    <property type="entry name" value="MULTIDRUG RESISTANCE PROTEIN MDTO"/>
    <property type="match status" value="1"/>
</dbReference>
<keyword evidence="5 8" id="KW-0472">Membrane</keyword>
<dbReference type="OrthoDB" id="4638444at2"/>
<name>A0A6I6F332_9ACTN</name>
<dbReference type="KEGG" id="sfic:EIZ62_02245"/>
<dbReference type="GO" id="GO:0005886">
    <property type="term" value="C:plasma membrane"/>
    <property type="evidence" value="ECO:0007669"/>
    <property type="project" value="UniProtKB-SubCell"/>
</dbReference>
<evidence type="ECO:0000256" key="6">
    <source>
        <dbReference type="ARBA" id="ARBA00043993"/>
    </source>
</evidence>
<dbReference type="Pfam" id="PF13515">
    <property type="entry name" value="FUSC_2"/>
    <property type="match status" value="1"/>
</dbReference>
<organism evidence="10 11">
    <name type="scientific">Streptomyces ficellus</name>
    <dbReference type="NCBI Taxonomy" id="1977088"/>
    <lineage>
        <taxon>Bacteria</taxon>
        <taxon>Bacillati</taxon>
        <taxon>Actinomycetota</taxon>
        <taxon>Actinomycetes</taxon>
        <taxon>Kitasatosporales</taxon>
        <taxon>Streptomycetaceae</taxon>
        <taxon>Streptomyces</taxon>
    </lineage>
</organism>
<feature type="transmembrane region" description="Helical" evidence="8">
    <location>
        <begin position="113"/>
        <end position="131"/>
    </location>
</feature>
<evidence type="ECO:0000256" key="2">
    <source>
        <dbReference type="ARBA" id="ARBA00022475"/>
    </source>
</evidence>
<feature type="transmembrane region" description="Helical" evidence="8">
    <location>
        <begin position="488"/>
        <end position="505"/>
    </location>
</feature>
<evidence type="ECO:0000256" key="1">
    <source>
        <dbReference type="ARBA" id="ARBA00004651"/>
    </source>
</evidence>
<keyword evidence="2" id="KW-1003">Cell membrane</keyword>
<accession>A0A6I6F332</accession>
<comment type="similarity">
    <text evidence="6">Belongs to the YccS/YhfK family.</text>
</comment>
<protein>
    <submittedName>
        <fullName evidence="10">FUSC family protein</fullName>
    </submittedName>
</protein>
<evidence type="ECO:0000259" key="9">
    <source>
        <dbReference type="Pfam" id="PF13515"/>
    </source>
</evidence>
<dbReference type="AlphaFoldDB" id="A0A6I6F332"/>
<feature type="transmembrane region" description="Helical" evidence="8">
    <location>
        <begin position="462"/>
        <end position="481"/>
    </location>
</feature>
<evidence type="ECO:0000256" key="3">
    <source>
        <dbReference type="ARBA" id="ARBA00022692"/>
    </source>
</evidence>
<evidence type="ECO:0000256" key="8">
    <source>
        <dbReference type="SAM" id="Phobius"/>
    </source>
</evidence>
<feature type="transmembrane region" description="Helical" evidence="8">
    <location>
        <begin position="540"/>
        <end position="558"/>
    </location>
</feature>
<evidence type="ECO:0000256" key="5">
    <source>
        <dbReference type="ARBA" id="ARBA00023136"/>
    </source>
</evidence>
<evidence type="ECO:0000313" key="11">
    <source>
        <dbReference type="Proteomes" id="UP000422572"/>
    </source>
</evidence>
<comment type="subcellular location">
    <subcellularLocation>
        <location evidence="1">Cell membrane</location>
        <topology evidence="1">Multi-pass membrane protein</topology>
    </subcellularLocation>
</comment>
<feature type="transmembrane region" description="Helical" evidence="8">
    <location>
        <begin position="89"/>
        <end position="107"/>
    </location>
</feature>
<keyword evidence="11" id="KW-1185">Reference proteome</keyword>
<feature type="transmembrane region" description="Helical" evidence="8">
    <location>
        <begin position="55"/>
        <end position="77"/>
    </location>
</feature>
<evidence type="ECO:0000256" key="7">
    <source>
        <dbReference type="SAM" id="MobiDB-lite"/>
    </source>
</evidence>
<dbReference type="PANTHER" id="PTHR30509">
    <property type="entry name" value="P-HYDROXYBENZOIC ACID EFFLUX PUMP SUBUNIT-RELATED"/>
    <property type="match status" value="1"/>
</dbReference>
<feature type="domain" description="Integral membrane bound transporter" evidence="9">
    <location>
        <begin position="431"/>
        <end position="552"/>
    </location>
</feature>
<keyword evidence="4 8" id="KW-1133">Transmembrane helix</keyword>
<evidence type="ECO:0000256" key="4">
    <source>
        <dbReference type="ARBA" id="ARBA00022989"/>
    </source>
</evidence>
<feature type="region of interest" description="Disordered" evidence="7">
    <location>
        <begin position="320"/>
        <end position="343"/>
    </location>
</feature>
<sequence>MEAASRTAGGPDGAGPGRLRRRADALRHGSSPVATAARRAVRVTVASCAGFFACVYGWGLPVVGTYALFAVVAMAGLSRIPGTGRQRATVVASLLPAGWVLVTVGTFLAVRTWTAVAGMLVLGFVIAYAAVAGPRLAGAAPGLQLLYILPCFPPYAPDTVDQRLIGTTLGFVLLVLAEALILPDPRTRSYRALAADACEVAAGCAGQSARPPWTVAPAMRARAAAAGEALRPSLVPEAERPGGPGLRQRALAHTGLTARMLLDRLAALPPPPGGGPPSERSARVIAAVREVAGHTARLLRGEPAGASPGYEAAVECLRRARTVPPGPPGGSASGPGADRPGPERLRRRAALTGTAAVALALSRAASLAVAGRRERRAVAAGARASDGTFWYAAHGSAYLWVIRVRGHFSVHSVYFQNAVRLALALAVARTVAGLDSLPHGFWATLAALSLTRTTVHQTRSTVAAALTGTLAGALVAGLLLVVLGADTLGYAVVLPFVMLVAFVMGPTRGAGWAQGMFTVVVSVVFAQLGRATWQLAEVRVLDVLTGSVIGLVLGLVAWPRGARGELLRSLARMLRAAAATVRETARAVGDDGHADRDRPGGRDHVEALRHSLTLAESAFAQRQSEPPSPHERQLDWQAALMTGHHVLRGAQRLRRLRREEPSPLGAAPAARIAGYADLLGARYERIAASIEGKRAYDGTGPGGRCHPAAGPALSEECDDVGMATLSLYFDTASWLETLATDADRITRHLSPAGPAPS</sequence>
<feature type="transmembrane region" description="Helical" evidence="8">
    <location>
        <begin position="162"/>
        <end position="182"/>
    </location>
</feature>
<dbReference type="InterPro" id="IPR049453">
    <property type="entry name" value="Memb_transporter_dom"/>
</dbReference>
<dbReference type="EMBL" id="CP034279">
    <property type="protein sequence ID" value="QGV77201.1"/>
    <property type="molecule type" value="Genomic_DNA"/>
</dbReference>
<proteinExistence type="inferred from homology"/>
<gene>
    <name evidence="10" type="ORF">EIZ62_02245</name>
</gene>
<evidence type="ECO:0000313" key="10">
    <source>
        <dbReference type="EMBL" id="QGV77201.1"/>
    </source>
</evidence>
<dbReference type="RefSeq" id="WP_156691022.1">
    <property type="nucleotide sequence ID" value="NZ_CP034279.1"/>
</dbReference>
<keyword evidence="3 8" id="KW-0812">Transmembrane</keyword>